<name>A0A6A5XCU6_9PLEO</name>
<keyword evidence="1" id="KW-0696">RNA-directed RNA polymerase</keyword>
<feature type="compositionally biased region" description="Basic residues" evidence="2">
    <location>
        <begin position="234"/>
        <end position="243"/>
    </location>
</feature>
<evidence type="ECO:0000256" key="1">
    <source>
        <dbReference type="RuleBase" id="RU363098"/>
    </source>
</evidence>
<feature type="region of interest" description="Disordered" evidence="2">
    <location>
        <begin position="1322"/>
        <end position="1341"/>
    </location>
</feature>
<dbReference type="InterPro" id="IPR007855">
    <property type="entry name" value="RDRP"/>
</dbReference>
<keyword evidence="1" id="KW-0694">RNA-binding</keyword>
<dbReference type="InterPro" id="IPR057596">
    <property type="entry name" value="RDRP_core"/>
</dbReference>
<sequence length="1358" mass="154435">MRRSISLAAGGQADSNNPAPVPRTPRHPRPGTALHELILSLEKDWQLGLDTNEIRSPETRASDRASKISKKITFLYWQDHDLLTKKLDEFKACAHLLSASSRLAILDELLPQQGTPQSKRTASRLATVTCEASPHVQRRTSLATRLATSTLQNAHTDEVVIEDGSTTEEDEDFQTPPSPTTTARSTQRRLVEGPRRLERPSGKRSSDSSNNDSPSPKLIRRSKGEGMSLVQPKQSRKTLKKHLNYASMLPQQPYSDKETPATSFDTSTQPTTAATSFNTEAPGDSFKFHKHARSSSTSIDSMDFPDIPVLSTKLETEHRRRNGQSIGQSTSTYGSVDETAMLIASDIHQVPSQPRGMQVSSNPPGRAFRSPRKISHHVRDIPHKNLFNDIEEGGGDFPFFILFICCRIANQHNIGMNVVTQCIDKYASNTHQSFAENMRLHPICPVEHLQEPKEVWSANDRNFDGYTFKGRVNFNKLQTEPIYTLELLPIQADKSCRFQRAFGADRFLYLDIIAYESRPDRAELKSGDEDLIQKQWIEWYNNEHTFLGRKWRAFHVEAIKRNKGTRINDALKYDRRVVLFATEGLGIKTPCSIGHLLNWFFPFRINQEQSYLKAHARFDLGLSRTTPTFTFIPSQVEYVPDILADGTVEESRFDDQTLKWRPVVKQEVMNDGCSVMSVGAAKAIWQLYKKTTGTRDPLPSAFQGRIGGAKGLWMISAESYTRDPDHLKIRIEINESQLKFKPHADDYFDEQYDVRRLSFDLVNYSSPPVASDLHISFIPILVDRGVSPKVIAKLMKERLDVERQHLLDILHDPVKLYEWLHKQGPRDREEHVSWQAALPQSLSEKVRYLLETGFSPVESPYLARCLKRVIEKQQLLQEKKLRTPLGRATFVYGVADLYGILAPGQMHLQFSSAFVDQMTDESYQGLDQMDVLVARQPACRRSDIQKIQACIHPGLSHLLDIAVFPSKGQYPLAGKLQGGDYDGDIFWVCWETALVSDFQNAQAPVESPDPNAYQIKRDRRKVEDVMSTTDLSTVDGFLKEALAFRTNPSMLGLATNYLEKQAYLENRVWSKKIDYLCDIHDLLVDSSKQGFVFTKSDFAKVKSAIGLPADLPIPAYKQAMEACDTAKDMGESDTLRRKKFPHNRDNVIDFLYFGVVRDHNIETLDQVSNELSKGAETVDPSLQYPFHYLYQQNSKIVRDELNGLTKRFEDVLNHWNRNMGKGVRSRNYNKVVEECYEKYSRILPVEKDHPDIKPLLMPYLHKKFSMWECIKASALYTKYPSDKKAPFVFHMAGRELATLKVQSRPGTRALIREIHANIKPRPIRSSIQTGESSDSDDDEFTTAFEHPADWEAALGNDF</sequence>
<dbReference type="GeneID" id="54288022"/>
<dbReference type="EMBL" id="ML978075">
    <property type="protein sequence ID" value="KAF2010935.1"/>
    <property type="molecule type" value="Genomic_DNA"/>
</dbReference>
<feature type="compositionally biased region" description="Acidic residues" evidence="2">
    <location>
        <begin position="159"/>
        <end position="173"/>
    </location>
</feature>
<dbReference type="Pfam" id="PF05183">
    <property type="entry name" value="RdRP"/>
    <property type="match status" value="1"/>
</dbReference>
<keyword evidence="5" id="KW-1185">Reference proteome</keyword>
<evidence type="ECO:0000259" key="3">
    <source>
        <dbReference type="Pfam" id="PF05183"/>
    </source>
</evidence>
<evidence type="ECO:0000313" key="5">
    <source>
        <dbReference type="Proteomes" id="UP000799778"/>
    </source>
</evidence>
<dbReference type="GO" id="GO:0003723">
    <property type="term" value="F:RNA binding"/>
    <property type="evidence" value="ECO:0007669"/>
    <property type="project" value="UniProtKB-KW"/>
</dbReference>
<reference evidence="4" key="1">
    <citation type="journal article" date="2020" name="Stud. Mycol.">
        <title>101 Dothideomycetes genomes: a test case for predicting lifestyles and emergence of pathogens.</title>
        <authorList>
            <person name="Haridas S."/>
            <person name="Albert R."/>
            <person name="Binder M."/>
            <person name="Bloem J."/>
            <person name="Labutti K."/>
            <person name="Salamov A."/>
            <person name="Andreopoulos B."/>
            <person name="Baker S."/>
            <person name="Barry K."/>
            <person name="Bills G."/>
            <person name="Bluhm B."/>
            <person name="Cannon C."/>
            <person name="Castanera R."/>
            <person name="Culley D."/>
            <person name="Daum C."/>
            <person name="Ezra D."/>
            <person name="Gonzalez J."/>
            <person name="Henrissat B."/>
            <person name="Kuo A."/>
            <person name="Liang C."/>
            <person name="Lipzen A."/>
            <person name="Lutzoni F."/>
            <person name="Magnuson J."/>
            <person name="Mondo S."/>
            <person name="Nolan M."/>
            <person name="Ohm R."/>
            <person name="Pangilinan J."/>
            <person name="Park H.-J."/>
            <person name="Ramirez L."/>
            <person name="Alfaro M."/>
            <person name="Sun H."/>
            <person name="Tritt A."/>
            <person name="Yoshinaga Y."/>
            <person name="Zwiers L.-H."/>
            <person name="Turgeon B."/>
            <person name="Goodwin S."/>
            <person name="Spatafora J."/>
            <person name="Crous P."/>
            <person name="Grigoriev I."/>
        </authorList>
    </citation>
    <scope>NUCLEOTIDE SEQUENCE</scope>
    <source>
        <strain evidence="4">CBS 175.79</strain>
    </source>
</reference>
<feature type="compositionally biased region" description="Basic and acidic residues" evidence="2">
    <location>
        <begin position="189"/>
        <end position="206"/>
    </location>
</feature>
<evidence type="ECO:0000256" key="2">
    <source>
        <dbReference type="SAM" id="MobiDB-lite"/>
    </source>
</evidence>
<evidence type="ECO:0000313" key="4">
    <source>
        <dbReference type="EMBL" id="KAF2010935.1"/>
    </source>
</evidence>
<feature type="compositionally biased region" description="Low complexity" evidence="2">
    <location>
        <begin position="207"/>
        <end position="216"/>
    </location>
</feature>
<comment type="catalytic activity">
    <reaction evidence="1">
        <text>RNA(n) + a ribonucleoside 5'-triphosphate = RNA(n+1) + diphosphate</text>
        <dbReference type="Rhea" id="RHEA:21248"/>
        <dbReference type="Rhea" id="RHEA-COMP:14527"/>
        <dbReference type="Rhea" id="RHEA-COMP:17342"/>
        <dbReference type="ChEBI" id="CHEBI:33019"/>
        <dbReference type="ChEBI" id="CHEBI:61557"/>
        <dbReference type="ChEBI" id="CHEBI:140395"/>
        <dbReference type="EC" id="2.7.7.48"/>
    </reaction>
</comment>
<dbReference type="OrthoDB" id="10055769at2759"/>
<proteinExistence type="inferred from homology"/>
<organism evidence="4 5">
    <name type="scientific">Aaosphaeria arxii CBS 175.79</name>
    <dbReference type="NCBI Taxonomy" id="1450172"/>
    <lineage>
        <taxon>Eukaryota</taxon>
        <taxon>Fungi</taxon>
        <taxon>Dikarya</taxon>
        <taxon>Ascomycota</taxon>
        <taxon>Pezizomycotina</taxon>
        <taxon>Dothideomycetes</taxon>
        <taxon>Pleosporomycetidae</taxon>
        <taxon>Pleosporales</taxon>
        <taxon>Pleosporales incertae sedis</taxon>
        <taxon>Aaosphaeria</taxon>
    </lineage>
</organism>
<feature type="domain" description="RDRP core" evidence="3">
    <location>
        <begin position="487"/>
        <end position="1154"/>
    </location>
</feature>
<accession>A0A6A5XCU6</accession>
<dbReference type="PANTHER" id="PTHR23079:SF55">
    <property type="entry name" value="RNA-DIRECTED RNA POLYMERASE"/>
    <property type="match status" value="1"/>
</dbReference>
<keyword evidence="1" id="KW-0548">Nucleotidyltransferase</keyword>
<feature type="compositionally biased region" description="Polar residues" evidence="2">
    <location>
        <begin position="249"/>
        <end position="279"/>
    </location>
</feature>
<dbReference type="GO" id="GO:0003968">
    <property type="term" value="F:RNA-directed RNA polymerase activity"/>
    <property type="evidence" value="ECO:0007669"/>
    <property type="project" value="UniProtKB-KW"/>
</dbReference>
<keyword evidence="1" id="KW-0808">Transferase</keyword>
<dbReference type="GO" id="GO:0031380">
    <property type="term" value="C:nuclear RNA-directed RNA polymerase complex"/>
    <property type="evidence" value="ECO:0007669"/>
    <property type="project" value="TreeGrafter"/>
</dbReference>
<dbReference type="Proteomes" id="UP000799778">
    <property type="component" value="Unassembled WGS sequence"/>
</dbReference>
<feature type="region of interest" description="Disordered" evidence="2">
    <location>
        <begin position="1"/>
        <end position="30"/>
    </location>
</feature>
<dbReference type="EC" id="2.7.7.48" evidence="1"/>
<dbReference type="RefSeq" id="XP_033379274.1">
    <property type="nucleotide sequence ID" value="XM_033530625.1"/>
</dbReference>
<dbReference type="PANTHER" id="PTHR23079">
    <property type="entry name" value="RNA-DEPENDENT RNA POLYMERASE"/>
    <property type="match status" value="1"/>
</dbReference>
<protein>
    <recommendedName>
        <fullName evidence="1">RNA-dependent RNA polymerase</fullName>
        <ecNumber evidence="1">2.7.7.48</ecNumber>
    </recommendedName>
</protein>
<comment type="similarity">
    <text evidence="1">Belongs to the RdRP family.</text>
</comment>
<gene>
    <name evidence="4" type="ORF">BU24DRAFT_444131</name>
</gene>
<feature type="region of interest" description="Disordered" evidence="2">
    <location>
        <begin position="147"/>
        <end position="300"/>
    </location>
</feature>
<dbReference type="GO" id="GO:0030422">
    <property type="term" value="P:siRNA processing"/>
    <property type="evidence" value="ECO:0007669"/>
    <property type="project" value="TreeGrafter"/>
</dbReference>